<feature type="compositionally biased region" description="Low complexity" evidence="1">
    <location>
        <begin position="1007"/>
        <end position="1019"/>
    </location>
</feature>
<protein>
    <submittedName>
        <fullName evidence="2">Uncharacterized protein</fullName>
    </submittedName>
</protein>
<gene>
    <name evidence="2" type="ORF">GPECTOR_1g16</name>
</gene>
<feature type="compositionally biased region" description="Acidic residues" evidence="1">
    <location>
        <begin position="834"/>
        <end position="857"/>
    </location>
</feature>
<organism evidence="2 3">
    <name type="scientific">Gonium pectorale</name>
    <name type="common">Green alga</name>
    <dbReference type="NCBI Taxonomy" id="33097"/>
    <lineage>
        <taxon>Eukaryota</taxon>
        <taxon>Viridiplantae</taxon>
        <taxon>Chlorophyta</taxon>
        <taxon>core chlorophytes</taxon>
        <taxon>Chlorophyceae</taxon>
        <taxon>CS clade</taxon>
        <taxon>Chlamydomonadales</taxon>
        <taxon>Volvocaceae</taxon>
        <taxon>Gonium</taxon>
    </lineage>
</organism>
<feature type="compositionally biased region" description="Pro residues" evidence="1">
    <location>
        <begin position="273"/>
        <end position="284"/>
    </location>
</feature>
<evidence type="ECO:0000256" key="1">
    <source>
        <dbReference type="SAM" id="MobiDB-lite"/>
    </source>
</evidence>
<feature type="compositionally biased region" description="Acidic residues" evidence="1">
    <location>
        <begin position="790"/>
        <end position="799"/>
    </location>
</feature>
<feature type="compositionally biased region" description="Low complexity" evidence="1">
    <location>
        <begin position="702"/>
        <end position="721"/>
    </location>
</feature>
<feature type="region of interest" description="Disordered" evidence="1">
    <location>
        <begin position="1002"/>
        <end position="1057"/>
    </location>
</feature>
<feature type="region of interest" description="Disordered" evidence="1">
    <location>
        <begin position="265"/>
        <end position="284"/>
    </location>
</feature>
<reference evidence="3" key="1">
    <citation type="journal article" date="2016" name="Nat. Commun.">
        <title>The Gonium pectorale genome demonstrates co-option of cell cycle regulation during the evolution of multicellularity.</title>
        <authorList>
            <person name="Hanschen E.R."/>
            <person name="Marriage T.N."/>
            <person name="Ferris P.J."/>
            <person name="Hamaji T."/>
            <person name="Toyoda A."/>
            <person name="Fujiyama A."/>
            <person name="Neme R."/>
            <person name="Noguchi H."/>
            <person name="Minakuchi Y."/>
            <person name="Suzuki M."/>
            <person name="Kawai-Toyooka H."/>
            <person name="Smith D.R."/>
            <person name="Sparks H."/>
            <person name="Anderson J."/>
            <person name="Bakaric R."/>
            <person name="Luria V."/>
            <person name="Karger A."/>
            <person name="Kirschner M.W."/>
            <person name="Durand P.M."/>
            <person name="Michod R.E."/>
            <person name="Nozaki H."/>
            <person name="Olson B.J."/>
        </authorList>
    </citation>
    <scope>NUCLEOTIDE SEQUENCE [LARGE SCALE GENOMIC DNA]</scope>
    <source>
        <strain evidence="3">NIES-2863</strain>
    </source>
</reference>
<name>A0A150H2A1_GONPE</name>
<feature type="region of interest" description="Disordered" evidence="1">
    <location>
        <begin position="887"/>
        <end position="973"/>
    </location>
</feature>
<feature type="compositionally biased region" description="Low complexity" evidence="1">
    <location>
        <begin position="859"/>
        <end position="871"/>
    </location>
</feature>
<feature type="compositionally biased region" description="Low complexity" evidence="1">
    <location>
        <begin position="887"/>
        <end position="899"/>
    </location>
</feature>
<dbReference type="OrthoDB" id="551494at2759"/>
<evidence type="ECO:0000313" key="3">
    <source>
        <dbReference type="Proteomes" id="UP000075714"/>
    </source>
</evidence>
<sequence>MADYFNFEVFVHALEFADPAFVEATLGQPDSTHFPVIPYAIAFNFLDYPLILVYAKQGALDTTPGIGAFPGYLDFVTFDSGKSCILQADAEELQFLVEQTPLYVSLFHVKALPKPTMLAAGRTPLLVTPAPEPKSTWAGTRAAATAAAANAPPTALQSAAIRQVTLFSPAGLEVGVVHVSCRLTHFGTRVPPLSTLTVQPPTSFTAAGLGGTAAAAAAGGGSQQYAAAPEAAVFGTGTGPAGATTSAGRLPAHPGYSPAYLHTAMTPERPYHPHPPAAAAPGAPPSAEEVAAAQAAAAELRRRRQAAVATAMAGPQPPPLFFANDPLMAQQPQAFLQRAQEAVTRQREAFAAAAAAAAEADALASANAERLRRRPATAEVMARQEEYEATIPGSDADSEIAANAAARAAAAAAMAAMAGTPAAAGSAAAAAPAAAGPGGAVYQMTSVMMWEVMSLVTMRTVLTQAISAMGGQMSGMAAQVAAQAAAQAMQTVQPWVSPWGAGSPGPGLAAAMYTMGTPGGAGGAGGGVAATPGPAAAGTAGSTMPYMMTPQMMANMPPGMPILVPPQQPPGAAATQPYAPGWPGMPAAAAAAGTPQVTQLPAATMPYGQGQRYDRASGGGGTAAASGAGTAKASARSSHRSSRRDSKASSEASSVPNGGPRNFGRLQSFSVRPKLSLPPQPPASPSEPTSPPGTDYSEEFISASERSSPASSRARAAAGRALSRKAVEPVGPTPSQRRRVSEAATEEVSEDGALSPASPAGWLKQSVGATPATGTTVARRATDDSYSTAYEEDFEEEVSEMTVGSAARGRSASGASAASGRHKAIRDRSGVIDEGSEEGVDDEEEDVLMDVDEEEETAAARPPAGRGAQHAVAAAGRAAAVARVAGSIAAEDSGTSIRSSGGGYGGTRRGVERARGNSRVAFQVPEPSKMHRSHSRSTISISEESDEPVGALPGLGKRRGSGVVTQEVMPVNPEETADTLLDEMDDLLASADMRASAISDLSDVPARKPAAARPLKAAACKTRSSIHSDDSDFLSDDEKAARARAAQQAAAPKAASESSASALFSSLSGSSINIVGDGAVAKKGGAAAVAAPAPRAGGSAQRLLLHQSSTLSISGISGLGRSSAELPTASQRRNSAAARPQAQISGLFSSDGEDEDLEVDFSDDGGGGAAAKASKAAKPKAKVAVADDDDEYEVDFDDEDLDDDEIADGLSGLKGKAAVPSRSSLPERPQTRYGGGAAAAAPAPSRPAAKKQSEDLGETMDLLDAIDQLSTDGDDDEDDHGGAGRARGGGGAYGGGYGGGGAGYVAGGYGGGYGGGRGGGRGGYGGYY</sequence>
<accession>A0A150H2A1</accession>
<feature type="compositionally biased region" description="Low complexity" evidence="1">
    <location>
        <begin position="623"/>
        <end position="636"/>
    </location>
</feature>
<feature type="region of interest" description="Disordered" evidence="1">
    <location>
        <begin position="1122"/>
        <end position="1292"/>
    </location>
</feature>
<feature type="compositionally biased region" description="Low complexity" evidence="1">
    <location>
        <begin position="804"/>
        <end position="819"/>
    </location>
</feature>
<feature type="compositionally biased region" description="Low complexity" evidence="1">
    <location>
        <begin position="767"/>
        <end position="779"/>
    </location>
</feature>
<dbReference type="STRING" id="33097.A0A150H2A1"/>
<dbReference type="Pfam" id="PF14924">
    <property type="entry name" value="MAP10_N"/>
    <property type="match status" value="1"/>
</dbReference>
<feature type="compositionally biased region" description="Low complexity" evidence="1">
    <location>
        <begin position="1043"/>
        <end position="1057"/>
    </location>
</feature>
<feature type="compositionally biased region" description="Basic and acidic residues" evidence="1">
    <location>
        <begin position="1026"/>
        <end position="1041"/>
    </location>
</feature>
<feature type="compositionally biased region" description="Acidic residues" evidence="1">
    <location>
        <begin position="1151"/>
        <end position="1163"/>
    </location>
</feature>
<proteinExistence type="predicted"/>
<keyword evidence="3" id="KW-1185">Reference proteome</keyword>
<dbReference type="EMBL" id="LSYV01000002">
    <property type="protein sequence ID" value="KXZ56185.1"/>
    <property type="molecule type" value="Genomic_DNA"/>
</dbReference>
<feature type="compositionally biased region" description="Acidic residues" evidence="1">
    <location>
        <begin position="1186"/>
        <end position="1207"/>
    </location>
</feature>
<evidence type="ECO:0000313" key="2">
    <source>
        <dbReference type="EMBL" id="KXZ56185.1"/>
    </source>
</evidence>
<feature type="region of interest" description="Disordered" evidence="1">
    <location>
        <begin position="608"/>
        <end position="871"/>
    </location>
</feature>
<feature type="compositionally biased region" description="Low complexity" evidence="1">
    <location>
        <begin position="1238"/>
        <end position="1247"/>
    </location>
</feature>
<dbReference type="Proteomes" id="UP000075714">
    <property type="component" value="Unassembled WGS sequence"/>
</dbReference>
<feature type="compositionally biased region" description="Pro residues" evidence="1">
    <location>
        <begin position="676"/>
        <end position="691"/>
    </location>
</feature>
<feature type="compositionally biased region" description="Gly residues" evidence="1">
    <location>
        <begin position="1283"/>
        <end position="1292"/>
    </location>
</feature>
<comment type="caution">
    <text evidence="2">The sequence shown here is derived from an EMBL/GenBank/DDBJ whole genome shotgun (WGS) entry which is preliminary data.</text>
</comment>